<accession>A0A8B6DK67</accession>
<dbReference type="SUPFAM" id="SSF53067">
    <property type="entry name" value="Actin-like ATPase domain"/>
    <property type="match status" value="1"/>
</dbReference>
<dbReference type="Gene3D" id="3.30.420.40">
    <property type="match status" value="1"/>
</dbReference>
<dbReference type="OrthoDB" id="2963168at2759"/>
<dbReference type="PANTHER" id="PTHR14187:SF5">
    <property type="entry name" value="HEAT SHOCK 70 KDA PROTEIN 12A"/>
    <property type="match status" value="1"/>
</dbReference>
<dbReference type="AlphaFoldDB" id="A0A8B6DK67"/>
<keyword evidence="2" id="KW-1185">Reference proteome</keyword>
<sequence>FHQSKYWPKKIVPVCYPPGIKEHDPDYELVAALDIGTSYSGYAFSMRSNFKTNPLKIHANQAWNAGGRQFLSLKTPTALLLNPDKQFKAFGYEAEREYSKLSIENKRSGHFLFRRFKMNLHNKKKIGNDLIIEDITGKPMEALYVFTLSIEALAKHLMALLEKQGTGIKPEEIRWVLTVPAIWTDSAKQFMRKAAVQ</sequence>
<comment type="caution">
    <text evidence="1">The sequence shown here is derived from an EMBL/GenBank/DDBJ whole genome shotgun (WGS) entry which is preliminary data.</text>
</comment>
<protein>
    <submittedName>
        <fullName evidence="1">Uncharacterized protein</fullName>
    </submittedName>
</protein>
<dbReference type="EMBL" id="UYJE01003577">
    <property type="protein sequence ID" value="VDI20358.1"/>
    <property type="molecule type" value="Genomic_DNA"/>
</dbReference>
<feature type="non-terminal residue" evidence="1">
    <location>
        <position position="1"/>
    </location>
</feature>
<evidence type="ECO:0000313" key="1">
    <source>
        <dbReference type="EMBL" id="VDI20358.1"/>
    </source>
</evidence>
<dbReference type="PANTHER" id="PTHR14187">
    <property type="entry name" value="ALPHA KINASE/ELONGATION FACTOR 2 KINASE"/>
    <property type="match status" value="1"/>
</dbReference>
<organism evidence="1 2">
    <name type="scientific">Mytilus galloprovincialis</name>
    <name type="common">Mediterranean mussel</name>
    <dbReference type="NCBI Taxonomy" id="29158"/>
    <lineage>
        <taxon>Eukaryota</taxon>
        <taxon>Metazoa</taxon>
        <taxon>Spiralia</taxon>
        <taxon>Lophotrochozoa</taxon>
        <taxon>Mollusca</taxon>
        <taxon>Bivalvia</taxon>
        <taxon>Autobranchia</taxon>
        <taxon>Pteriomorphia</taxon>
        <taxon>Mytilida</taxon>
        <taxon>Mytiloidea</taxon>
        <taxon>Mytilidae</taxon>
        <taxon>Mytilinae</taxon>
        <taxon>Mytilus</taxon>
    </lineage>
</organism>
<reference evidence="1" key="1">
    <citation type="submission" date="2018-11" db="EMBL/GenBank/DDBJ databases">
        <authorList>
            <person name="Alioto T."/>
            <person name="Alioto T."/>
        </authorList>
    </citation>
    <scope>NUCLEOTIDE SEQUENCE</scope>
</reference>
<name>A0A8B6DK67_MYTGA</name>
<dbReference type="Proteomes" id="UP000596742">
    <property type="component" value="Unassembled WGS sequence"/>
</dbReference>
<dbReference type="InterPro" id="IPR043129">
    <property type="entry name" value="ATPase_NBD"/>
</dbReference>
<gene>
    <name evidence="1" type="ORF">MGAL_10B077527</name>
</gene>
<evidence type="ECO:0000313" key="2">
    <source>
        <dbReference type="Proteomes" id="UP000596742"/>
    </source>
</evidence>
<feature type="non-terminal residue" evidence="1">
    <location>
        <position position="197"/>
    </location>
</feature>
<proteinExistence type="predicted"/>